<dbReference type="GO" id="GO:0008967">
    <property type="term" value="F:phosphoglycolate phosphatase activity"/>
    <property type="evidence" value="ECO:0007669"/>
    <property type="project" value="TreeGrafter"/>
</dbReference>
<protein>
    <submittedName>
        <fullName evidence="1">Uncharacterized protein</fullName>
    </submittedName>
</protein>
<dbReference type="Proteomes" id="UP000291116">
    <property type="component" value="Unassembled WGS sequence"/>
</dbReference>
<proteinExistence type="predicted"/>
<gene>
    <name evidence="1" type="ORF">PSNMU_V1.4_AUG-EV-PASAV3_0105860</name>
</gene>
<name>A0A448ZNI5_9STRA</name>
<dbReference type="PANTHER" id="PTHR43434:SF22">
    <property type="entry name" value="PHOSPHOGLYCOLATE PHOSPHATASE"/>
    <property type="match status" value="1"/>
</dbReference>
<dbReference type="NCBIfam" id="TIGR01548">
    <property type="entry name" value="HAD-SF-IA-hyp1"/>
    <property type="match status" value="1"/>
</dbReference>
<evidence type="ECO:0000313" key="2">
    <source>
        <dbReference type="Proteomes" id="UP000291116"/>
    </source>
</evidence>
<accession>A0A448ZNI5</accession>
<dbReference type="PANTHER" id="PTHR43434">
    <property type="entry name" value="PHOSPHOGLYCOLATE PHOSPHATASE"/>
    <property type="match status" value="1"/>
</dbReference>
<dbReference type="InterPro" id="IPR006438">
    <property type="entry name" value="HAD-SF_TIGR01548"/>
</dbReference>
<dbReference type="OrthoDB" id="447729at2759"/>
<dbReference type="AlphaFoldDB" id="A0A448ZNI5"/>
<reference evidence="1 2" key="1">
    <citation type="submission" date="2019-01" db="EMBL/GenBank/DDBJ databases">
        <authorList>
            <person name="Ferrante I. M."/>
        </authorList>
    </citation>
    <scope>NUCLEOTIDE SEQUENCE [LARGE SCALE GENOMIC DNA]</scope>
    <source>
        <strain evidence="1 2">B856</strain>
    </source>
</reference>
<dbReference type="Gene3D" id="3.40.50.1000">
    <property type="entry name" value="HAD superfamily/HAD-like"/>
    <property type="match status" value="1"/>
</dbReference>
<dbReference type="InterPro" id="IPR041492">
    <property type="entry name" value="HAD_2"/>
</dbReference>
<dbReference type="InterPro" id="IPR050155">
    <property type="entry name" value="HAD-like_hydrolase_sf"/>
</dbReference>
<dbReference type="EMBL" id="CAACVS010000560">
    <property type="protein sequence ID" value="VEU43553.1"/>
    <property type="molecule type" value="Genomic_DNA"/>
</dbReference>
<dbReference type="InterPro" id="IPR023214">
    <property type="entry name" value="HAD_sf"/>
</dbReference>
<organism evidence="1 2">
    <name type="scientific">Pseudo-nitzschia multistriata</name>
    <dbReference type="NCBI Taxonomy" id="183589"/>
    <lineage>
        <taxon>Eukaryota</taxon>
        <taxon>Sar</taxon>
        <taxon>Stramenopiles</taxon>
        <taxon>Ochrophyta</taxon>
        <taxon>Bacillariophyta</taxon>
        <taxon>Bacillariophyceae</taxon>
        <taxon>Bacillariophycidae</taxon>
        <taxon>Bacillariales</taxon>
        <taxon>Bacillariaceae</taxon>
        <taxon>Pseudo-nitzschia</taxon>
    </lineage>
</organism>
<evidence type="ECO:0000313" key="1">
    <source>
        <dbReference type="EMBL" id="VEU43553.1"/>
    </source>
</evidence>
<dbReference type="SFLD" id="SFLDS00003">
    <property type="entry name" value="Haloacid_Dehalogenase"/>
    <property type="match status" value="1"/>
</dbReference>
<dbReference type="InterPro" id="IPR006439">
    <property type="entry name" value="HAD-SF_hydro_IA"/>
</dbReference>
<keyword evidence="2" id="KW-1185">Reference proteome</keyword>
<dbReference type="Pfam" id="PF13419">
    <property type="entry name" value="HAD_2"/>
    <property type="match status" value="1"/>
</dbReference>
<dbReference type="SFLD" id="SFLDG01129">
    <property type="entry name" value="C1.5:_HAD__Beta-PGM__Phosphata"/>
    <property type="match status" value="1"/>
</dbReference>
<dbReference type="InterPro" id="IPR036412">
    <property type="entry name" value="HAD-like_sf"/>
</dbReference>
<dbReference type="SUPFAM" id="SSF56784">
    <property type="entry name" value="HAD-like"/>
    <property type="match status" value="1"/>
</dbReference>
<dbReference type="GO" id="GO:0006281">
    <property type="term" value="P:DNA repair"/>
    <property type="evidence" value="ECO:0007669"/>
    <property type="project" value="TreeGrafter"/>
</dbReference>
<sequence>MLPPTSYTTLLLDMDGVLAEVSQSYRASIVATCHKYGANSVTLDVIGDCKAKGGCNNDWKLSLDLINQDPNGQKGLTLDEVTETFEEFYQGTEGTPGLCELESLIPDKKILEELKKRSKKIGIVTGRPISDCEKFLKLHGLDHLVDCSVCMEDGPAKPDPFPVLECCKRLGVEPSKSVVLVGDTPDDIRAAVAAGCSGVGVATPEAVEELATKGETYEKAKLCIAMKECGVDVIFEPGFEKLIDYFPEVE</sequence>
<dbReference type="NCBIfam" id="TIGR01549">
    <property type="entry name" value="HAD-SF-IA-v1"/>
    <property type="match status" value="1"/>
</dbReference>